<dbReference type="InterPro" id="IPR050430">
    <property type="entry name" value="Peptidase_S1"/>
</dbReference>
<protein>
    <recommendedName>
        <fullName evidence="8">trypsin</fullName>
        <ecNumber evidence="8">3.4.21.4</ecNumber>
    </recommendedName>
</protein>
<dbReference type="InterPro" id="IPR009003">
    <property type="entry name" value="Peptidase_S1_PA"/>
</dbReference>
<evidence type="ECO:0000256" key="5">
    <source>
        <dbReference type="ARBA" id="ARBA00022825"/>
    </source>
</evidence>
<evidence type="ECO:0000256" key="8">
    <source>
        <dbReference type="ARBA" id="ARBA00038868"/>
    </source>
</evidence>
<dbReference type="InterPro" id="IPR001254">
    <property type="entry name" value="Trypsin_dom"/>
</dbReference>
<dbReference type="PANTHER" id="PTHR24276">
    <property type="entry name" value="POLYSERASE-RELATED"/>
    <property type="match status" value="1"/>
</dbReference>
<keyword evidence="5" id="KW-0720">Serine protease</keyword>
<dbReference type="GeneID" id="115625435"/>
<gene>
    <name evidence="12" type="primary">LOC115625435</name>
</gene>
<dbReference type="Proteomes" id="UP000504634">
    <property type="component" value="Unplaced"/>
</dbReference>
<organism evidence="11 12">
    <name type="scientific">Drosophila lebanonensis</name>
    <name type="common">Fruit fly</name>
    <name type="synonym">Scaptodrosophila lebanonensis</name>
    <dbReference type="NCBI Taxonomy" id="7225"/>
    <lineage>
        <taxon>Eukaryota</taxon>
        <taxon>Metazoa</taxon>
        <taxon>Ecdysozoa</taxon>
        <taxon>Arthropoda</taxon>
        <taxon>Hexapoda</taxon>
        <taxon>Insecta</taxon>
        <taxon>Pterygota</taxon>
        <taxon>Neoptera</taxon>
        <taxon>Endopterygota</taxon>
        <taxon>Diptera</taxon>
        <taxon>Brachycera</taxon>
        <taxon>Muscomorpha</taxon>
        <taxon>Ephydroidea</taxon>
        <taxon>Drosophilidae</taxon>
        <taxon>Scaptodrosophila</taxon>
    </lineage>
</organism>
<dbReference type="Gene3D" id="2.40.10.10">
    <property type="entry name" value="Trypsin-like serine proteases"/>
    <property type="match status" value="2"/>
</dbReference>
<evidence type="ECO:0000313" key="12">
    <source>
        <dbReference type="RefSeq" id="XP_030376341.1"/>
    </source>
</evidence>
<dbReference type="OrthoDB" id="7850452at2759"/>
<dbReference type="PROSITE" id="PS50240">
    <property type="entry name" value="TRYPSIN_DOM"/>
    <property type="match status" value="1"/>
</dbReference>
<accession>A0A6J2TI36</accession>
<dbReference type="GO" id="GO:0004252">
    <property type="term" value="F:serine-type endopeptidase activity"/>
    <property type="evidence" value="ECO:0007669"/>
    <property type="project" value="UniProtKB-EC"/>
</dbReference>
<evidence type="ECO:0000256" key="2">
    <source>
        <dbReference type="ARBA" id="ARBA00022670"/>
    </source>
</evidence>
<evidence type="ECO:0000259" key="10">
    <source>
        <dbReference type="PROSITE" id="PS50240"/>
    </source>
</evidence>
<evidence type="ECO:0000256" key="4">
    <source>
        <dbReference type="ARBA" id="ARBA00022801"/>
    </source>
</evidence>
<name>A0A6J2TI36_DROLE</name>
<feature type="chain" id="PRO_5026774399" description="trypsin" evidence="9">
    <location>
        <begin position="23"/>
        <end position="317"/>
    </location>
</feature>
<dbReference type="SMART" id="SM00020">
    <property type="entry name" value="Tryp_SPc"/>
    <property type="match status" value="1"/>
</dbReference>
<dbReference type="EC" id="3.4.21.4" evidence="8"/>
<dbReference type="Pfam" id="PF00089">
    <property type="entry name" value="Trypsin"/>
    <property type="match status" value="1"/>
</dbReference>
<comment type="catalytic activity">
    <reaction evidence="7">
        <text>Preferential cleavage: Arg-|-Xaa, Lys-|-Xaa.</text>
        <dbReference type="EC" id="3.4.21.4"/>
    </reaction>
</comment>
<evidence type="ECO:0000313" key="11">
    <source>
        <dbReference type="Proteomes" id="UP000504634"/>
    </source>
</evidence>
<feature type="signal peptide" evidence="9">
    <location>
        <begin position="1"/>
        <end position="22"/>
    </location>
</feature>
<keyword evidence="3 9" id="KW-0732">Signal</keyword>
<dbReference type="AlphaFoldDB" id="A0A6J2TI36"/>
<comment type="subcellular location">
    <subcellularLocation>
        <location evidence="1">Secreted</location>
        <location evidence="1">Extracellular space</location>
    </subcellularLocation>
</comment>
<evidence type="ECO:0000256" key="7">
    <source>
        <dbReference type="ARBA" id="ARBA00036320"/>
    </source>
</evidence>
<evidence type="ECO:0000256" key="1">
    <source>
        <dbReference type="ARBA" id="ARBA00004239"/>
    </source>
</evidence>
<keyword evidence="6" id="KW-1015">Disulfide bond</keyword>
<keyword evidence="11" id="KW-1185">Reference proteome</keyword>
<sequence>MADLGLRLVLVLLLMQLTRLNGRIYPDRISTDTKKETRQWGGMMANTGTNLGGWLLRITSGFGNFACGAAYYSPLIMLTSANCIQPIRYSLEAAIVDVTAMCEREDTYAVIDTFYSPPTFRVRQTEMDIAVVTLQEPLGGRLTEIIKLCSTPIKEGMSVDAVGWGFLGLNYWPRLQFANTSSVVVGNLDSCREQYKDIRNITDSSFCVTLPADKNDCIHDNGCPLIKENELCGIVSYGGSCLNTTYPGIYTDINAVSDYIERIENDVVAGVLSRRRRRRRRSIHQKKMYHQILKYAKQNTHNQCKCVERSAHLLYII</sequence>
<evidence type="ECO:0000256" key="6">
    <source>
        <dbReference type="ARBA" id="ARBA00023157"/>
    </source>
</evidence>
<dbReference type="GO" id="GO:0005576">
    <property type="term" value="C:extracellular region"/>
    <property type="evidence" value="ECO:0007669"/>
    <property type="project" value="UniProtKB-SubCell"/>
</dbReference>
<evidence type="ECO:0000256" key="9">
    <source>
        <dbReference type="SAM" id="SignalP"/>
    </source>
</evidence>
<reference evidence="12" key="1">
    <citation type="submission" date="2025-08" db="UniProtKB">
        <authorList>
            <consortium name="RefSeq"/>
        </authorList>
    </citation>
    <scope>IDENTIFICATION</scope>
    <source>
        <strain evidence="12">11010-0011.00</strain>
        <tissue evidence="12">Whole body</tissue>
    </source>
</reference>
<dbReference type="GO" id="GO:0006508">
    <property type="term" value="P:proteolysis"/>
    <property type="evidence" value="ECO:0007669"/>
    <property type="project" value="UniProtKB-KW"/>
</dbReference>
<keyword evidence="4" id="KW-0378">Hydrolase</keyword>
<feature type="domain" description="Peptidase S1" evidence="10">
    <location>
        <begin position="39"/>
        <end position="265"/>
    </location>
</feature>
<evidence type="ECO:0000256" key="3">
    <source>
        <dbReference type="ARBA" id="ARBA00022729"/>
    </source>
</evidence>
<dbReference type="PANTHER" id="PTHR24276:SF91">
    <property type="entry name" value="AT26814P-RELATED"/>
    <property type="match status" value="1"/>
</dbReference>
<dbReference type="SUPFAM" id="SSF50494">
    <property type="entry name" value="Trypsin-like serine proteases"/>
    <property type="match status" value="1"/>
</dbReference>
<keyword evidence="2" id="KW-0645">Protease</keyword>
<dbReference type="RefSeq" id="XP_030376341.1">
    <property type="nucleotide sequence ID" value="XM_030520481.1"/>
</dbReference>
<proteinExistence type="predicted"/>
<dbReference type="InterPro" id="IPR043504">
    <property type="entry name" value="Peptidase_S1_PA_chymotrypsin"/>
</dbReference>